<dbReference type="AlphaFoldDB" id="A0A367ZLN1"/>
<gene>
    <name evidence="2" type="ORF">OZSIB_0565</name>
</gene>
<sequence>MLLLITDVHCQYHLIDEQVAYAEQLCGQAVAQVVVLGDFGLFAHTLYDFFRRAGRRFARPVSFLEGNHEEFDAFADLVGEYRDCFTWLPRASVHTLDGHRVLALGGAAYMDAMTTPRGCEIRAEDIAACLALPAGSVDVVLSHDCPQGIGMTNAPGFGHFGPPGFAGGREIAAHLQPRLWIFGHHHRWFDRTHGATRYLGLPESWKGFALLGHHGDLRVIDHFLDSPSTFWSRLTTWCQRLLGRESS</sequence>
<protein>
    <recommendedName>
        <fullName evidence="1">Calcineurin-like phosphoesterase domain-containing protein</fullName>
    </recommendedName>
</protein>
<dbReference type="GO" id="GO:0016787">
    <property type="term" value="F:hydrolase activity"/>
    <property type="evidence" value="ECO:0007669"/>
    <property type="project" value="InterPro"/>
</dbReference>
<name>A0A367ZLN1_9BACT</name>
<accession>A0A367ZLN1</accession>
<comment type="caution">
    <text evidence="2">The sequence shown here is derived from an EMBL/GenBank/DDBJ whole genome shotgun (WGS) entry which is preliminary data.</text>
</comment>
<dbReference type="Pfam" id="PF00149">
    <property type="entry name" value="Metallophos"/>
    <property type="match status" value="1"/>
</dbReference>
<feature type="domain" description="Calcineurin-like phosphoesterase" evidence="1">
    <location>
        <begin position="3"/>
        <end position="187"/>
    </location>
</feature>
<dbReference type="SUPFAM" id="SSF56300">
    <property type="entry name" value="Metallo-dependent phosphatases"/>
    <property type="match status" value="1"/>
</dbReference>
<evidence type="ECO:0000259" key="1">
    <source>
        <dbReference type="Pfam" id="PF00149"/>
    </source>
</evidence>
<evidence type="ECO:0000313" key="3">
    <source>
        <dbReference type="Proteomes" id="UP000252355"/>
    </source>
</evidence>
<organism evidence="2 3">
    <name type="scientific">Candidatus Ozemobacter sibiricus</name>
    <dbReference type="NCBI Taxonomy" id="2268124"/>
    <lineage>
        <taxon>Bacteria</taxon>
        <taxon>Candidatus Ozemobacteria</taxon>
        <taxon>Candidatus Ozemobacterales</taxon>
        <taxon>Candidatus Ozemobacteraceae</taxon>
        <taxon>Candidatus Ozemobacter</taxon>
    </lineage>
</organism>
<evidence type="ECO:0000313" key="2">
    <source>
        <dbReference type="EMBL" id="RCK79014.1"/>
    </source>
</evidence>
<dbReference type="Gene3D" id="3.60.21.10">
    <property type="match status" value="1"/>
</dbReference>
<dbReference type="InterPro" id="IPR029052">
    <property type="entry name" value="Metallo-depent_PP-like"/>
</dbReference>
<reference evidence="2 3" key="1">
    <citation type="submission" date="2018-05" db="EMBL/GenBank/DDBJ databases">
        <title>A metagenomic window into the 2 km-deep terrestrial subsurface aquifer revealed taxonomically and functionally diverse microbial community comprising novel uncultured bacterial lineages.</title>
        <authorList>
            <person name="Kadnikov V.V."/>
            <person name="Mardanov A.V."/>
            <person name="Beletsky A.V."/>
            <person name="Banks D."/>
            <person name="Pimenov N.V."/>
            <person name="Frank Y.A."/>
            <person name="Karnachuk O.V."/>
            <person name="Ravin N.V."/>
        </authorList>
    </citation>
    <scope>NUCLEOTIDE SEQUENCE [LARGE SCALE GENOMIC DNA]</scope>
    <source>
        <strain evidence="2">BY5</strain>
    </source>
</reference>
<proteinExistence type="predicted"/>
<dbReference type="EMBL" id="QOQW01000017">
    <property type="protein sequence ID" value="RCK79014.1"/>
    <property type="molecule type" value="Genomic_DNA"/>
</dbReference>
<dbReference type="InterPro" id="IPR004843">
    <property type="entry name" value="Calcineurin-like_PHP"/>
</dbReference>
<dbReference type="Proteomes" id="UP000252355">
    <property type="component" value="Unassembled WGS sequence"/>
</dbReference>